<dbReference type="Gene3D" id="3.50.50.60">
    <property type="entry name" value="FAD/NAD(P)-binding domain"/>
    <property type="match status" value="2"/>
</dbReference>
<keyword evidence="7" id="KW-1185">Reference proteome</keyword>
<feature type="domain" description="FAD-binding" evidence="5">
    <location>
        <begin position="107"/>
        <end position="317"/>
    </location>
</feature>
<dbReference type="Pfam" id="PF01494">
    <property type="entry name" value="FAD_binding_3"/>
    <property type="match status" value="2"/>
</dbReference>
<dbReference type="PANTHER" id="PTHR43004:SF19">
    <property type="entry name" value="BINDING MONOOXYGENASE, PUTATIVE (JCVI)-RELATED"/>
    <property type="match status" value="1"/>
</dbReference>
<dbReference type="GO" id="GO:0071949">
    <property type="term" value="F:FAD binding"/>
    <property type="evidence" value="ECO:0007669"/>
    <property type="project" value="InterPro"/>
</dbReference>
<evidence type="ECO:0000313" key="7">
    <source>
        <dbReference type="Proteomes" id="UP000183567"/>
    </source>
</evidence>
<dbReference type="InterPro" id="IPR036188">
    <property type="entry name" value="FAD/NAD-bd_sf"/>
</dbReference>
<dbReference type="STRING" id="180088.A0A1J8Q0B5"/>
<organism evidence="6 7">
    <name type="scientific">Rhizopogon vesiculosus</name>
    <dbReference type="NCBI Taxonomy" id="180088"/>
    <lineage>
        <taxon>Eukaryota</taxon>
        <taxon>Fungi</taxon>
        <taxon>Dikarya</taxon>
        <taxon>Basidiomycota</taxon>
        <taxon>Agaricomycotina</taxon>
        <taxon>Agaricomycetes</taxon>
        <taxon>Agaricomycetidae</taxon>
        <taxon>Boletales</taxon>
        <taxon>Suillineae</taxon>
        <taxon>Rhizopogonaceae</taxon>
        <taxon>Rhizopogon</taxon>
    </lineage>
</organism>
<keyword evidence="3" id="KW-0274">FAD</keyword>
<dbReference type="InterPro" id="IPR050641">
    <property type="entry name" value="RIFMO-like"/>
</dbReference>
<evidence type="ECO:0000256" key="2">
    <source>
        <dbReference type="ARBA" id="ARBA00022630"/>
    </source>
</evidence>
<dbReference type="InterPro" id="IPR002938">
    <property type="entry name" value="FAD-bd"/>
</dbReference>
<evidence type="ECO:0000259" key="5">
    <source>
        <dbReference type="Pfam" id="PF01494"/>
    </source>
</evidence>
<dbReference type="GO" id="GO:0016709">
    <property type="term" value="F:oxidoreductase activity, acting on paired donors, with incorporation or reduction of molecular oxygen, NAD(P)H as one donor, and incorporation of one atom of oxygen"/>
    <property type="evidence" value="ECO:0007669"/>
    <property type="project" value="UniProtKB-ARBA"/>
</dbReference>
<proteinExistence type="predicted"/>
<accession>A0A1J8Q0B5</accession>
<feature type="domain" description="FAD-binding" evidence="5">
    <location>
        <begin position="8"/>
        <end position="61"/>
    </location>
</feature>
<comment type="caution">
    <text evidence="6">The sequence shown here is derived from an EMBL/GenBank/DDBJ whole genome shotgun (WGS) entry which is preliminary data.</text>
</comment>
<dbReference type="SUPFAM" id="SSF51905">
    <property type="entry name" value="FAD/NAD(P)-binding domain"/>
    <property type="match status" value="1"/>
</dbReference>
<comment type="cofactor">
    <cofactor evidence="1">
        <name>FAD</name>
        <dbReference type="ChEBI" id="CHEBI:57692"/>
    </cofactor>
</comment>
<dbReference type="PRINTS" id="PR00420">
    <property type="entry name" value="RNGMNOXGNASE"/>
</dbReference>
<dbReference type="Gene3D" id="3.30.70.2450">
    <property type="match status" value="1"/>
</dbReference>
<evidence type="ECO:0000313" key="6">
    <source>
        <dbReference type="EMBL" id="OJA13427.1"/>
    </source>
</evidence>
<reference evidence="6 7" key="1">
    <citation type="submission" date="2016-03" db="EMBL/GenBank/DDBJ databases">
        <title>Comparative genomics of the ectomycorrhizal sister species Rhizopogon vinicolor and Rhizopogon vesiculosus (Basidiomycota: Boletales) reveals a divergence of the mating type B locus.</title>
        <authorList>
            <person name="Mujic A.B."/>
            <person name="Kuo A."/>
            <person name="Tritt A."/>
            <person name="Lipzen A."/>
            <person name="Chen C."/>
            <person name="Johnson J."/>
            <person name="Sharma A."/>
            <person name="Barry K."/>
            <person name="Grigoriev I.V."/>
            <person name="Spatafora J.W."/>
        </authorList>
    </citation>
    <scope>NUCLEOTIDE SEQUENCE [LARGE SCALE GENOMIC DNA]</scope>
    <source>
        <strain evidence="6 7">AM-OR11-056</strain>
    </source>
</reference>
<evidence type="ECO:0000256" key="1">
    <source>
        <dbReference type="ARBA" id="ARBA00001974"/>
    </source>
</evidence>
<evidence type="ECO:0000256" key="4">
    <source>
        <dbReference type="ARBA" id="ARBA00023002"/>
    </source>
</evidence>
<sequence>MNSYTHPSVLVVGAGPVGLVAALTLLQNGIPVRIIEKDPNPRAGQRGPGIWPRSLELFNFLNVPDVNDLGQPVPPIRSYKPGTLETLKDSSMVPYMEPTPAIPFSDEGITAVLAKNEVLETVHIKWMIGADGAKGVVRKQLGLTFLGETRDDTHIVIADICLKGAGLDREHWHRIGSFNTQAVTLRPTDEVGEDGWQALIVGHDLEHSKIAQSEELIFETIASIVPTEITFKKLVWVSEFRPNIRMVNKFSDGRVFVAGDAAHVHSPTGGQGLNSGIQDAFNLGWKIALVEKGLADKSLLDTYNEERLPVISEMLDMTTSILNHTITSGDMTARRSPKLFMLGINCRFSSIVLDEFVTPVEGKPINAYGVLDEGHLEAGDRAPDAPKLLHIQPGDSGETTLFSHYKASYHTVLVFAPSAADATPILAALESRNKSVVRTAVISPSSAPAVHVACPADLVLLDQGGHAYSAYLVEASQTKV</sequence>
<feature type="non-terminal residue" evidence="6">
    <location>
        <position position="480"/>
    </location>
</feature>
<evidence type="ECO:0000256" key="3">
    <source>
        <dbReference type="ARBA" id="ARBA00022827"/>
    </source>
</evidence>
<keyword evidence="2" id="KW-0285">Flavoprotein</keyword>
<dbReference type="PANTHER" id="PTHR43004">
    <property type="entry name" value="TRK SYSTEM POTASSIUM UPTAKE PROTEIN"/>
    <property type="match status" value="1"/>
</dbReference>
<dbReference type="AlphaFoldDB" id="A0A1J8Q0B5"/>
<dbReference type="Proteomes" id="UP000183567">
    <property type="component" value="Unassembled WGS sequence"/>
</dbReference>
<dbReference type="OrthoDB" id="2690153at2759"/>
<protein>
    <recommendedName>
        <fullName evidence="5">FAD-binding domain-containing protein</fullName>
    </recommendedName>
</protein>
<dbReference type="EMBL" id="LVVM01004166">
    <property type="protein sequence ID" value="OJA13427.1"/>
    <property type="molecule type" value="Genomic_DNA"/>
</dbReference>
<gene>
    <name evidence="6" type="ORF">AZE42_05778</name>
</gene>
<keyword evidence="4" id="KW-0560">Oxidoreductase</keyword>
<name>A0A1J8Q0B5_9AGAM</name>